<name>A0AAD1IZK9_MYCMB</name>
<keyword evidence="7" id="KW-1185">Reference proteome</keyword>
<dbReference type="Pfam" id="PF02576">
    <property type="entry name" value="RimP_N"/>
    <property type="match status" value="1"/>
</dbReference>
<reference evidence="6 7" key="1">
    <citation type="journal article" date="2019" name="Emerg. Microbes Infect.">
        <title>Comprehensive subspecies identification of 175 nontuberculous mycobacteria species based on 7547 genomic profiles.</title>
        <authorList>
            <person name="Matsumoto Y."/>
            <person name="Kinjo T."/>
            <person name="Motooka D."/>
            <person name="Nabeya D."/>
            <person name="Jung N."/>
            <person name="Uechi K."/>
            <person name="Horii T."/>
            <person name="Iida T."/>
            <person name="Fujita J."/>
            <person name="Nakamura S."/>
        </authorList>
    </citation>
    <scope>NUCLEOTIDE SEQUENCE [LARGE SCALE GENOMIC DNA]</scope>
    <source>
        <strain evidence="6 7">JCM 15658</strain>
    </source>
</reference>
<gene>
    <name evidence="3 6" type="primary">rimP</name>
    <name evidence="6" type="ORF">MMON_26070</name>
</gene>
<evidence type="ECO:0000256" key="1">
    <source>
        <dbReference type="ARBA" id="ARBA00022490"/>
    </source>
</evidence>
<dbReference type="InterPro" id="IPR028989">
    <property type="entry name" value="RimP_N"/>
</dbReference>
<sequence>MAPEPKLRPTGLPSQEQVKELLDGEFARAGYEIENVVIDGGARPPRITVVVDGDRPLDLDTVASLSRSASEQLDRVDESGPGVTADAATYVLEVTSPGVDRPLTTEKHYRRARGRKVELTLSDGSQLTGRIGALTADGESVSLVVREGARANFSVRELPLEGIVKAVVQVEFSPPSQRELELTGQPREEAGA</sequence>
<evidence type="ECO:0000256" key="2">
    <source>
        <dbReference type="ARBA" id="ARBA00022517"/>
    </source>
</evidence>
<organism evidence="6 7">
    <name type="scientific">Mycolicibacterium monacense</name>
    <name type="common">Mycobacterium monacense</name>
    <dbReference type="NCBI Taxonomy" id="85693"/>
    <lineage>
        <taxon>Bacteria</taxon>
        <taxon>Bacillati</taxon>
        <taxon>Actinomycetota</taxon>
        <taxon>Actinomycetes</taxon>
        <taxon>Mycobacteriales</taxon>
        <taxon>Mycobacteriaceae</taxon>
        <taxon>Mycolicibacterium</taxon>
    </lineage>
</organism>
<keyword evidence="1 3" id="KW-0963">Cytoplasm</keyword>
<feature type="domain" description="Ribosome maturation factor RimP C-terminal" evidence="5">
    <location>
        <begin position="103"/>
        <end position="172"/>
    </location>
</feature>
<protein>
    <recommendedName>
        <fullName evidence="3">Ribosome maturation factor RimP</fullName>
    </recommendedName>
</protein>
<feature type="domain" description="Ribosome maturation factor RimP N-terminal" evidence="4">
    <location>
        <begin position="27"/>
        <end position="100"/>
    </location>
</feature>
<dbReference type="SMR" id="A0AAD1IZK9"/>
<dbReference type="CDD" id="cd01734">
    <property type="entry name" value="YlxS_C"/>
    <property type="match status" value="1"/>
</dbReference>
<dbReference type="GO" id="GO:0006412">
    <property type="term" value="P:translation"/>
    <property type="evidence" value="ECO:0007669"/>
    <property type="project" value="TreeGrafter"/>
</dbReference>
<dbReference type="NCBIfam" id="NF000930">
    <property type="entry name" value="PRK00092.2-2"/>
    <property type="match status" value="1"/>
</dbReference>
<comment type="function">
    <text evidence="3">Required for maturation of 30S ribosomal subunits.</text>
</comment>
<dbReference type="PANTHER" id="PTHR33867:SF1">
    <property type="entry name" value="RIBOSOME MATURATION FACTOR RIMP"/>
    <property type="match status" value="1"/>
</dbReference>
<dbReference type="InterPro" id="IPR028998">
    <property type="entry name" value="RimP_C"/>
</dbReference>
<dbReference type="Gene3D" id="3.30.300.70">
    <property type="entry name" value="RimP-like superfamily, N-terminal"/>
    <property type="match status" value="1"/>
</dbReference>
<evidence type="ECO:0000259" key="5">
    <source>
        <dbReference type="Pfam" id="PF17384"/>
    </source>
</evidence>
<comment type="subcellular location">
    <subcellularLocation>
        <location evidence="3">Cytoplasm</location>
    </subcellularLocation>
</comment>
<dbReference type="AlphaFoldDB" id="A0AAD1IZK9"/>
<keyword evidence="2 3" id="KW-0690">Ribosome biogenesis</keyword>
<evidence type="ECO:0000256" key="3">
    <source>
        <dbReference type="HAMAP-Rule" id="MF_01077"/>
    </source>
</evidence>
<dbReference type="GO" id="GO:0005829">
    <property type="term" value="C:cytosol"/>
    <property type="evidence" value="ECO:0007669"/>
    <property type="project" value="TreeGrafter"/>
</dbReference>
<evidence type="ECO:0000313" key="6">
    <source>
        <dbReference type="EMBL" id="BBZ61306.1"/>
    </source>
</evidence>
<accession>A0AAD1IZK9</accession>
<dbReference type="SUPFAM" id="SSF75420">
    <property type="entry name" value="YhbC-like, N-terminal domain"/>
    <property type="match status" value="1"/>
</dbReference>
<dbReference type="EMBL" id="AP022617">
    <property type="protein sequence ID" value="BBZ61306.1"/>
    <property type="molecule type" value="Genomic_DNA"/>
</dbReference>
<comment type="similarity">
    <text evidence="3">Belongs to the RimP family.</text>
</comment>
<dbReference type="RefSeq" id="WP_011559477.1">
    <property type="nucleotide sequence ID" value="NZ_AP022617.1"/>
</dbReference>
<dbReference type="Proteomes" id="UP000466039">
    <property type="component" value="Chromosome"/>
</dbReference>
<dbReference type="GO" id="GO:0000028">
    <property type="term" value="P:ribosomal small subunit assembly"/>
    <property type="evidence" value="ECO:0007669"/>
    <property type="project" value="TreeGrafter"/>
</dbReference>
<dbReference type="HAMAP" id="MF_01077">
    <property type="entry name" value="RimP"/>
    <property type="match status" value="1"/>
</dbReference>
<dbReference type="Pfam" id="PF17384">
    <property type="entry name" value="DUF150_C"/>
    <property type="match status" value="1"/>
</dbReference>
<evidence type="ECO:0000259" key="4">
    <source>
        <dbReference type="Pfam" id="PF02576"/>
    </source>
</evidence>
<dbReference type="InterPro" id="IPR035956">
    <property type="entry name" value="RimP_N_sf"/>
</dbReference>
<proteinExistence type="inferred from homology"/>
<dbReference type="InterPro" id="IPR003728">
    <property type="entry name" value="Ribosome_maturation_RimP"/>
</dbReference>
<evidence type="ECO:0000313" key="7">
    <source>
        <dbReference type="Proteomes" id="UP000466039"/>
    </source>
</evidence>
<dbReference type="PANTHER" id="PTHR33867">
    <property type="entry name" value="RIBOSOME MATURATION FACTOR RIMP"/>
    <property type="match status" value="1"/>
</dbReference>